<keyword evidence="3" id="KW-1185">Reference proteome</keyword>
<evidence type="ECO:0000256" key="1">
    <source>
        <dbReference type="SAM" id="MobiDB-lite"/>
    </source>
</evidence>
<proteinExistence type="predicted"/>
<dbReference type="EMBL" id="LGRX02016449">
    <property type="protein sequence ID" value="KAK3262114.1"/>
    <property type="molecule type" value="Genomic_DNA"/>
</dbReference>
<sequence>MLEGDNEAHGGADAVRAKLALMEHNIYVGTEGMVADNVLTSRIRQLQGEGGDDDDSEAGGGSNNDIGARTMSQRSMARCGREQRSTAFGSLAERKCGGSKAIHTSSITGPRCKI</sequence>
<name>A0AAE0KVK6_9CHLO</name>
<reference evidence="2 3" key="1">
    <citation type="journal article" date="2015" name="Genome Biol. Evol.">
        <title>Comparative Genomics of a Bacterivorous Green Alga Reveals Evolutionary Causalities and Consequences of Phago-Mixotrophic Mode of Nutrition.</title>
        <authorList>
            <person name="Burns J.A."/>
            <person name="Paasch A."/>
            <person name="Narechania A."/>
            <person name="Kim E."/>
        </authorList>
    </citation>
    <scope>NUCLEOTIDE SEQUENCE [LARGE SCALE GENOMIC DNA]</scope>
    <source>
        <strain evidence="2 3">PLY_AMNH</strain>
    </source>
</reference>
<comment type="caution">
    <text evidence="2">The sequence shown here is derived from an EMBL/GenBank/DDBJ whole genome shotgun (WGS) entry which is preliminary data.</text>
</comment>
<protein>
    <submittedName>
        <fullName evidence="2">Uncharacterized protein</fullName>
    </submittedName>
</protein>
<evidence type="ECO:0000313" key="3">
    <source>
        <dbReference type="Proteomes" id="UP001190700"/>
    </source>
</evidence>
<feature type="region of interest" description="Disordered" evidence="1">
    <location>
        <begin position="95"/>
        <end position="114"/>
    </location>
</feature>
<dbReference type="AlphaFoldDB" id="A0AAE0KVK6"/>
<accession>A0AAE0KVK6</accession>
<dbReference type="Proteomes" id="UP001190700">
    <property type="component" value="Unassembled WGS sequence"/>
</dbReference>
<organism evidence="2 3">
    <name type="scientific">Cymbomonas tetramitiformis</name>
    <dbReference type="NCBI Taxonomy" id="36881"/>
    <lineage>
        <taxon>Eukaryota</taxon>
        <taxon>Viridiplantae</taxon>
        <taxon>Chlorophyta</taxon>
        <taxon>Pyramimonadophyceae</taxon>
        <taxon>Pyramimonadales</taxon>
        <taxon>Pyramimonadaceae</taxon>
        <taxon>Cymbomonas</taxon>
    </lineage>
</organism>
<feature type="region of interest" description="Disordered" evidence="1">
    <location>
        <begin position="45"/>
        <end position="83"/>
    </location>
</feature>
<gene>
    <name evidence="2" type="ORF">CYMTET_29014</name>
</gene>
<evidence type="ECO:0000313" key="2">
    <source>
        <dbReference type="EMBL" id="KAK3262114.1"/>
    </source>
</evidence>